<dbReference type="PANTHER" id="PTHR30136:SF24">
    <property type="entry name" value="HTH-TYPE TRANSCRIPTIONAL REPRESSOR ALLR"/>
    <property type="match status" value="1"/>
</dbReference>
<dbReference type="SMART" id="SM00346">
    <property type="entry name" value="HTH_ICLR"/>
    <property type="match status" value="1"/>
</dbReference>
<dbReference type="Proteomes" id="UP000186308">
    <property type="component" value="Unassembled WGS sequence"/>
</dbReference>
<evidence type="ECO:0000256" key="3">
    <source>
        <dbReference type="ARBA" id="ARBA00023163"/>
    </source>
</evidence>
<dbReference type="GO" id="GO:0003677">
    <property type="term" value="F:DNA binding"/>
    <property type="evidence" value="ECO:0007669"/>
    <property type="project" value="UniProtKB-KW"/>
</dbReference>
<dbReference type="InterPro" id="IPR050707">
    <property type="entry name" value="HTH_MetabolicPath_Reg"/>
</dbReference>
<dbReference type="Gene3D" id="3.30.450.40">
    <property type="match status" value="1"/>
</dbReference>
<dbReference type="Pfam" id="PF09339">
    <property type="entry name" value="HTH_IclR"/>
    <property type="match status" value="1"/>
</dbReference>
<accession>A0A8G2CM25</accession>
<dbReference type="SUPFAM" id="SSF46785">
    <property type="entry name" value="Winged helix' DNA-binding domain"/>
    <property type="match status" value="1"/>
</dbReference>
<keyword evidence="7" id="KW-1185">Reference proteome</keyword>
<dbReference type="InterPro" id="IPR005471">
    <property type="entry name" value="Tscrpt_reg_IclR_N"/>
</dbReference>
<name>A0A8G2CM25_ACIRU</name>
<dbReference type="Gene3D" id="1.10.10.10">
    <property type="entry name" value="Winged helix-like DNA-binding domain superfamily/Winged helix DNA-binding domain"/>
    <property type="match status" value="1"/>
</dbReference>
<dbReference type="SUPFAM" id="SSF55781">
    <property type="entry name" value="GAF domain-like"/>
    <property type="match status" value="1"/>
</dbReference>
<evidence type="ECO:0000256" key="1">
    <source>
        <dbReference type="ARBA" id="ARBA00023015"/>
    </source>
</evidence>
<protein>
    <submittedName>
        <fullName evidence="6">Transcriptional regulator, IclR family</fullName>
    </submittedName>
</protein>
<dbReference type="InterPro" id="IPR036388">
    <property type="entry name" value="WH-like_DNA-bd_sf"/>
</dbReference>
<dbReference type="GO" id="GO:0045892">
    <property type="term" value="P:negative regulation of DNA-templated transcription"/>
    <property type="evidence" value="ECO:0007669"/>
    <property type="project" value="TreeGrafter"/>
</dbReference>
<proteinExistence type="predicted"/>
<dbReference type="OrthoDB" id="9807558at2"/>
<evidence type="ECO:0000313" key="7">
    <source>
        <dbReference type="Proteomes" id="UP000186308"/>
    </source>
</evidence>
<organism evidence="6 7">
    <name type="scientific">Acidiphilium rubrum</name>
    <dbReference type="NCBI Taxonomy" id="526"/>
    <lineage>
        <taxon>Bacteria</taxon>
        <taxon>Pseudomonadati</taxon>
        <taxon>Pseudomonadota</taxon>
        <taxon>Alphaproteobacteria</taxon>
        <taxon>Acetobacterales</taxon>
        <taxon>Acidocellaceae</taxon>
        <taxon>Acidiphilium</taxon>
    </lineage>
</organism>
<keyword evidence="2" id="KW-0238">DNA-binding</keyword>
<evidence type="ECO:0000259" key="4">
    <source>
        <dbReference type="PROSITE" id="PS51077"/>
    </source>
</evidence>
<feature type="domain" description="HTH iclR-type" evidence="4">
    <location>
        <begin position="3"/>
        <end position="65"/>
    </location>
</feature>
<dbReference type="InterPro" id="IPR029016">
    <property type="entry name" value="GAF-like_dom_sf"/>
</dbReference>
<keyword evidence="1" id="KW-0805">Transcription regulation</keyword>
<evidence type="ECO:0000256" key="2">
    <source>
        <dbReference type="ARBA" id="ARBA00023125"/>
    </source>
</evidence>
<dbReference type="PROSITE" id="PS51078">
    <property type="entry name" value="ICLR_ED"/>
    <property type="match status" value="1"/>
</dbReference>
<dbReference type="GO" id="GO:0003700">
    <property type="term" value="F:DNA-binding transcription factor activity"/>
    <property type="evidence" value="ECO:0007669"/>
    <property type="project" value="TreeGrafter"/>
</dbReference>
<evidence type="ECO:0000313" key="6">
    <source>
        <dbReference type="EMBL" id="SIQ88799.1"/>
    </source>
</evidence>
<gene>
    <name evidence="6" type="ORF">SAMN05421828_11128</name>
</gene>
<dbReference type="PANTHER" id="PTHR30136">
    <property type="entry name" value="HELIX-TURN-HELIX TRANSCRIPTIONAL REGULATOR, ICLR FAMILY"/>
    <property type="match status" value="1"/>
</dbReference>
<dbReference type="InterPro" id="IPR014757">
    <property type="entry name" value="Tscrpt_reg_IclR_C"/>
</dbReference>
<sequence>MQVQSLVRSLAILNRLAAADEGVTLTEIAQQVGLSPSTAHRLLTTLEHERYVHFDAERRLWSVGVQAFVAGNAFLKTRSVAGLARPHMRALMEESEETVNLAVEDQHEAVYLAQVECRQMMRAFARPGGRVPLHCSGVGKALLSAMSDAEIGRVLHQRGMARMTVKTINHTAGLRADLAAARARGYAIDDEEHAIGLRCIAAVIFNESAEAVAAISVSGPVARISDARIPLLGQQVKRKAEAITALFGGRGP</sequence>
<comment type="caution">
    <text evidence="6">The sequence shown here is derived from an EMBL/GenBank/DDBJ whole genome shotgun (WGS) entry which is preliminary data.</text>
</comment>
<keyword evidence="3" id="KW-0804">Transcription</keyword>
<reference evidence="6 7" key="1">
    <citation type="submission" date="2017-01" db="EMBL/GenBank/DDBJ databases">
        <authorList>
            <person name="Varghese N."/>
            <person name="Submissions S."/>
        </authorList>
    </citation>
    <scope>NUCLEOTIDE SEQUENCE [LARGE SCALE GENOMIC DNA]</scope>
    <source>
        <strain evidence="6 7">ATCC 35905</strain>
    </source>
</reference>
<dbReference type="PROSITE" id="PS51077">
    <property type="entry name" value="HTH_ICLR"/>
    <property type="match status" value="1"/>
</dbReference>
<feature type="domain" description="IclR-ED" evidence="5">
    <location>
        <begin position="66"/>
        <end position="249"/>
    </location>
</feature>
<evidence type="ECO:0000259" key="5">
    <source>
        <dbReference type="PROSITE" id="PS51078"/>
    </source>
</evidence>
<dbReference type="EMBL" id="FTNE01000011">
    <property type="protein sequence ID" value="SIQ88799.1"/>
    <property type="molecule type" value="Genomic_DNA"/>
</dbReference>
<dbReference type="AlphaFoldDB" id="A0A8G2CM25"/>
<dbReference type="Pfam" id="PF01614">
    <property type="entry name" value="IclR_C"/>
    <property type="match status" value="1"/>
</dbReference>
<dbReference type="InterPro" id="IPR036390">
    <property type="entry name" value="WH_DNA-bd_sf"/>
</dbReference>